<dbReference type="Gene3D" id="3.40.50.2000">
    <property type="entry name" value="Glycogen Phosphorylase B"/>
    <property type="match status" value="1"/>
</dbReference>
<name>A0A8A4ZEW8_9MICO</name>
<dbReference type="KEGG" id="psic:J4E96_17275"/>
<dbReference type="PANTHER" id="PTHR46401:SF2">
    <property type="entry name" value="GLYCOSYLTRANSFERASE WBBK-RELATED"/>
    <property type="match status" value="1"/>
</dbReference>
<dbReference type="SUPFAM" id="SSF53756">
    <property type="entry name" value="UDP-Glycosyltransferase/glycogen phosphorylase"/>
    <property type="match status" value="1"/>
</dbReference>
<evidence type="ECO:0000256" key="1">
    <source>
        <dbReference type="ARBA" id="ARBA00022679"/>
    </source>
</evidence>
<dbReference type="Pfam" id="PF13692">
    <property type="entry name" value="Glyco_trans_1_4"/>
    <property type="match status" value="1"/>
</dbReference>
<dbReference type="PANTHER" id="PTHR46401">
    <property type="entry name" value="GLYCOSYLTRANSFERASE WBBK-RELATED"/>
    <property type="match status" value="1"/>
</dbReference>
<protein>
    <submittedName>
        <fullName evidence="2">Glycosyltransferase family 4 protein</fullName>
    </submittedName>
</protein>
<keyword evidence="3" id="KW-1185">Reference proteome</keyword>
<dbReference type="GO" id="GO:0009103">
    <property type="term" value="P:lipopolysaccharide biosynthetic process"/>
    <property type="evidence" value="ECO:0007669"/>
    <property type="project" value="TreeGrafter"/>
</dbReference>
<dbReference type="Proteomes" id="UP000663937">
    <property type="component" value="Chromosome"/>
</dbReference>
<evidence type="ECO:0000313" key="2">
    <source>
        <dbReference type="EMBL" id="QTE29037.1"/>
    </source>
</evidence>
<gene>
    <name evidence="2" type="ORF">J4E96_17275</name>
</gene>
<dbReference type="AlphaFoldDB" id="A0A8A4ZEW8"/>
<proteinExistence type="predicted"/>
<evidence type="ECO:0000313" key="3">
    <source>
        <dbReference type="Proteomes" id="UP000663937"/>
    </source>
</evidence>
<organism evidence="2 3">
    <name type="scientific">Pengzhenrongella sicca</name>
    <dbReference type="NCBI Taxonomy" id="2819238"/>
    <lineage>
        <taxon>Bacteria</taxon>
        <taxon>Bacillati</taxon>
        <taxon>Actinomycetota</taxon>
        <taxon>Actinomycetes</taxon>
        <taxon>Micrococcales</taxon>
        <taxon>Pengzhenrongella</taxon>
    </lineage>
</organism>
<reference evidence="2" key="1">
    <citation type="submission" date="2021-03" db="EMBL/GenBank/DDBJ databases">
        <title>Pengzhenrongella sicca gen. nov., sp. nov., a new member of suborder Micrococcineae isolated from High-Arctic tundra soil.</title>
        <authorList>
            <person name="Peng F."/>
        </authorList>
    </citation>
    <scope>NUCLEOTIDE SEQUENCE</scope>
    <source>
        <strain evidence="2">LRZ-2</strain>
    </source>
</reference>
<accession>A0A8A4ZEW8</accession>
<dbReference type="RefSeq" id="WP_227423299.1">
    <property type="nucleotide sequence ID" value="NZ_CP071868.1"/>
</dbReference>
<dbReference type="EMBL" id="CP071868">
    <property type="protein sequence ID" value="QTE29037.1"/>
    <property type="molecule type" value="Genomic_DNA"/>
</dbReference>
<sequence>MIAEFETWKIGPGSPTTEALRALRAVEAEHSAPLVLGVAPVARGNPYQMQLYRSFANEGIAVTPVTNPWDFGQLADIVSMAPVAVHLHWLSFVLAKARDRKEGRELVDRFARELESYSTRGGRLVWTVHNVLPHDTLFPELEIELRHMVSGTADVIHLMSPSSVPLVAETARIDPAKVVYAPIPNYRGCYPDNVSRQEARTTLGIEPDELVLVLFGALKPYKGLASLLAAFNAARGTTSRRLRLLVAGAPDEHPNTRAFVEACTLHADVLIAARKIPTEHVQYFMRAADVGLATYEGALNSSAIMLYETFGLPVVVPDVANLRDALCSGDHLAYAPGEPGALARALTDAEGLATKATRAAVSEHIREFDPQRVSASFARELRARLLSVA</sequence>
<dbReference type="GO" id="GO:0016757">
    <property type="term" value="F:glycosyltransferase activity"/>
    <property type="evidence" value="ECO:0007669"/>
    <property type="project" value="TreeGrafter"/>
</dbReference>
<keyword evidence="1" id="KW-0808">Transferase</keyword>